<dbReference type="InterPro" id="IPR046427">
    <property type="entry name" value="Legumain_prodom_sf"/>
</dbReference>
<keyword evidence="6" id="KW-1015">Disulfide bond</keyword>
<evidence type="ECO:0000256" key="9">
    <source>
        <dbReference type="SAM" id="SignalP"/>
    </source>
</evidence>
<dbReference type="InterPro" id="IPR043577">
    <property type="entry name" value="AE"/>
</dbReference>
<name>A0A5N6NPX3_9ASTR</name>
<sequence length="488" mass="54279">MAGPRLIIIICLLLVLVILPNGAAAITGSGYRWDWDPLIESVPVDLENEELGNGTTWALLVAGSKGFASYRHQANVCHAYQILKRGGLKDENIVVFMYDDIATCDENPRPGIIIHHPDGGDVYAGVPKDYTGEDVNVDNFFAVLLGDTSLVKGGSGKVVDSKPDDRIFLYYTDHGGAGLLGMPEKPYVVANDFIEVLKKKHAMGTYKEMVIYLEACESGSIFEGMLPKDLNIYAITSAKPEEPSYIIYCPDMDPPSPPEYTTCLGDLFSVAWMEDSETHNLKKESVEQQIKKVKERTSMFGTYINGSHVMEYGTKDIKPEKVYLYQGFNPENVNLPANSPIHFHNTDAVDQRDADLIFLWHKYKRSHVSKKAEALQQITKNLRHRAHLDSSIDMIGVLLFGPQNGRSILRLARGPDLPLVDDWDCLKHTTRVFEKHCGLLNEYGMKHMRAFANICNNLVNVTELEEALIAACGGKNLGPYASFGAYSV</sequence>
<reference evidence="11 12" key="1">
    <citation type="submission" date="2019-05" db="EMBL/GenBank/DDBJ databases">
        <title>Mikania micrantha, genome provides insights into the molecular mechanism of rapid growth.</title>
        <authorList>
            <person name="Liu B."/>
        </authorList>
    </citation>
    <scope>NUCLEOTIDE SEQUENCE [LARGE SCALE GENOMIC DNA]</scope>
    <source>
        <strain evidence="11">NLD-2019</strain>
        <tissue evidence="11">Leaf</tissue>
    </source>
</reference>
<feature type="domain" description="Legumain prodomain" evidence="10">
    <location>
        <begin position="376"/>
        <end position="472"/>
    </location>
</feature>
<evidence type="ECO:0000313" key="12">
    <source>
        <dbReference type="Proteomes" id="UP000326396"/>
    </source>
</evidence>
<dbReference type="GO" id="GO:0051603">
    <property type="term" value="P:proteolysis involved in protein catabolic process"/>
    <property type="evidence" value="ECO:0007669"/>
    <property type="project" value="InterPro"/>
</dbReference>
<evidence type="ECO:0000256" key="3">
    <source>
        <dbReference type="ARBA" id="ARBA00022729"/>
    </source>
</evidence>
<dbReference type="FunFam" id="3.40.50.1460:FF:000005">
    <property type="entry name" value="Vacuolar-processing enzyme beta-isozyme"/>
    <property type="match status" value="1"/>
</dbReference>
<dbReference type="Gene3D" id="3.40.50.1460">
    <property type="match status" value="1"/>
</dbReference>
<dbReference type="InterPro" id="IPR048501">
    <property type="entry name" value="Legum_prodom"/>
</dbReference>
<organism evidence="11 12">
    <name type="scientific">Mikania micrantha</name>
    <name type="common">bitter vine</name>
    <dbReference type="NCBI Taxonomy" id="192012"/>
    <lineage>
        <taxon>Eukaryota</taxon>
        <taxon>Viridiplantae</taxon>
        <taxon>Streptophyta</taxon>
        <taxon>Embryophyta</taxon>
        <taxon>Tracheophyta</taxon>
        <taxon>Spermatophyta</taxon>
        <taxon>Magnoliopsida</taxon>
        <taxon>eudicotyledons</taxon>
        <taxon>Gunneridae</taxon>
        <taxon>Pentapetalae</taxon>
        <taxon>asterids</taxon>
        <taxon>campanulids</taxon>
        <taxon>Asterales</taxon>
        <taxon>Asteraceae</taxon>
        <taxon>Asteroideae</taxon>
        <taxon>Heliantheae alliance</taxon>
        <taxon>Eupatorieae</taxon>
        <taxon>Mikania</taxon>
    </lineage>
</organism>
<comment type="similarity">
    <text evidence="1">Belongs to the peptidase C13 family.</text>
</comment>
<keyword evidence="3 9" id="KW-0732">Signal</keyword>
<evidence type="ECO:0000256" key="8">
    <source>
        <dbReference type="PIRSR" id="PIRSR019663-1"/>
    </source>
</evidence>
<evidence type="ECO:0000256" key="4">
    <source>
        <dbReference type="ARBA" id="ARBA00022801"/>
    </source>
</evidence>
<dbReference type="FunFam" id="1.10.132.130:FF:000001">
    <property type="entry name" value="Vacuolar-processing enzyme beta-isozyme"/>
    <property type="match status" value="1"/>
</dbReference>
<feature type="active site" evidence="8">
    <location>
        <position position="174"/>
    </location>
</feature>
<feature type="chain" id="PRO_5024301789" description="Legumain prodomain domain-containing protein" evidence="9">
    <location>
        <begin position="26"/>
        <end position="488"/>
    </location>
</feature>
<dbReference type="Proteomes" id="UP000326396">
    <property type="component" value="Linkage Group LG17"/>
</dbReference>
<evidence type="ECO:0000256" key="2">
    <source>
        <dbReference type="ARBA" id="ARBA00022670"/>
    </source>
</evidence>
<comment type="caution">
    <text evidence="11">The sequence shown here is derived from an EMBL/GenBank/DDBJ whole genome shotgun (WGS) entry which is preliminary data.</text>
</comment>
<dbReference type="OrthoDB" id="192611at2759"/>
<dbReference type="PRINTS" id="PR00776">
    <property type="entry name" value="HEMOGLOBNASE"/>
</dbReference>
<feature type="signal peptide" evidence="9">
    <location>
        <begin position="1"/>
        <end position="25"/>
    </location>
</feature>
<dbReference type="GO" id="GO:0006624">
    <property type="term" value="P:vacuolar protein processing"/>
    <property type="evidence" value="ECO:0007669"/>
    <property type="project" value="TreeGrafter"/>
</dbReference>
<protein>
    <recommendedName>
        <fullName evidence="10">Legumain prodomain domain-containing protein</fullName>
    </recommendedName>
</protein>
<keyword evidence="5" id="KW-0788">Thiol protease</keyword>
<evidence type="ECO:0000256" key="1">
    <source>
        <dbReference type="ARBA" id="ARBA00009941"/>
    </source>
</evidence>
<dbReference type="PIRSF" id="PIRSF500139">
    <property type="entry name" value="AE"/>
    <property type="match status" value="1"/>
</dbReference>
<dbReference type="GO" id="GO:0005773">
    <property type="term" value="C:vacuole"/>
    <property type="evidence" value="ECO:0007669"/>
    <property type="project" value="GOC"/>
</dbReference>
<feature type="active site" description="Nucleophile" evidence="8">
    <location>
        <position position="216"/>
    </location>
</feature>
<keyword evidence="7" id="KW-0325">Glycoprotein</keyword>
<dbReference type="PANTHER" id="PTHR12000">
    <property type="entry name" value="HEMOGLOBINASE FAMILY MEMBER"/>
    <property type="match status" value="1"/>
</dbReference>
<keyword evidence="4" id="KW-0378">Hydrolase</keyword>
<dbReference type="PANTHER" id="PTHR12000:SF42">
    <property type="entry name" value="LEGUMAIN"/>
    <property type="match status" value="1"/>
</dbReference>
<evidence type="ECO:0000256" key="7">
    <source>
        <dbReference type="ARBA" id="ARBA00023180"/>
    </source>
</evidence>
<dbReference type="CDD" id="cd21115">
    <property type="entry name" value="legumain_C"/>
    <property type="match status" value="1"/>
</dbReference>
<evidence type="ECO:0000256" key="5">
    <source>
        <dbReference type="ARBA" id="ARBA00022807"/>
    </source>
</evidence>
<dbReference type="Pfam" id="PF01650">
    <property type="entry name" value="Peptidase_C13"/>
    <property type="match status" value="1"/>
</dbReference>
<gene>
    <name evidence="11" type="ORF">E3N88_16707</name>
</gene>
<evidence type="ECO:0000259" key="10">
    <source>
        <dbReference type="Pfam" id="PF20985"/>
    </source>
</evidence>
<keyword evidence="12" id="KW-1185">Reference proteome</keyword>
<dbReference type="EMBL" id="SZYD01000009">
    <property type="protein sequence ID" value="KAD5316761.1"/>
    <property type="molecule type" value="Genomic_DNA"/>
</dbReference>
<evidence type="ECO:0000313" key="11">
    <source>
        <dbReference type="EMBL" id="KAD5316761.1"/>
    </source>
</evidence>
<dbReference type="AlphaFoldDB" id="A0A5N6NPX3"/>
<dbReference type="PIRSF" id="PIRSF019663">
    <property type="entry name" value="Legumain"/>
    <property type="match status" value="1"/>
</dbReference>
<keyword evidence="2" id="KW-0645">Protease</keyword>
<dbReference type="Pfam" id="PF20985">
    <property type="entry name" value="Legum_prodom"/>
    <property type="match status" value="1"/>
</dbReference>
<evidence type="ECO:0000256" key="6">
    <source>
        <dbReference type="ARBA" id="ARBA00023157"/>
    </source>
</evidence>
<accession>A0A5N6NPX3</accession>
<proteinExistence type="inferred from homology"/>
<dbReference type="GO" id="GO:0004197">
    <property type="term" value="F:cysteine-type endopeptidase activity"/>
    <property type="evidence" value="ECO:0007669"/>
    <property type="project" value="InterPro"/>
</dbReference>
<dbReference type="Gene3D" id="1.10.132.130">
    <property type="match status" value="1"/>
</dbReference>
<dbReference type="InterPro" id="IPR001096">
    <property type="entry name" value="Peptidase_C13"/>
</dbReference>